<organism evidence="2 3">
    <name type="scientific">Aspergillus wentii DTO 134E9</name>
    <dbReference type="NCBI Taxonomy" id="1073089"/>
    <lineage>
        <taxon>Eukaryota</taxon>
        <taxon>Fungi</taxon>
        <taxon>Dikarya</taxon>
        <taxon>Ascomycota</taxon>
        <taxon>Pezizomycotina</taxon>
        <taxon>Eurotiomycetes</taxon>
        <taxon>Eurotiomycetidae</taxon>
        <taxon>Eurotiales</taxon>
        <taxon>Aspergillaceae</taxon>
        <taxon>Aspergillus</taxon>
        <taxon>Aspergillus subgen. Cremei</taxon>
    </lineage>
</organism>
<protein>
    <recommendedName>
        <fullName evidence="4">ER-bound oxygenase mpaB/mpaB'/Rubber oxygenase catalytic domain-containing protein</fullName>
    </recommendedName>
</protein>
<sequence>MNTDLWNYIIYSAFAIISYLILVSSLRFQRVNALRKTYSKYQTRQSLSSMTDSDAWTIQKNILQLEFPFISLKSLQFALFRTYGIPTISSLLLKTSQLSDTATSFKRYADTGTLIGEFMAFHPSSDRAHTAIARTKWLHTGYRASGSILEEDMLYTLSLFACEPIRFIEEYEWRSLTELEKCAIGTYWKSLGDALSISYECLPSGKIGFRDGIHWLEEVGAWSAEYEAANMHPHPRNKEIADKTMDVLVYALPSWLKPVGVYFASFIMDDRLRKAMMYSPPPPQYNHIFNTLISTRKFLLRHLALPRPYFLRYEAFTESPDSKSRHFMLAWNGYPYYVQPTLWNRYGPSAWFARAMGLPLPGDEGEKYYPHGYRVEDLGPRYFEGKGRAQIDGIKEGLGVQRRGQCPFA</sequence>
<accession>A0A1L9RQ54</accession>
<evidence type="ECO:0000256" key="1">
    <source>
        <dbReference type="SAM" id="Phobius"/>
    </source>
</evidence>
<dbReference type="InterPro" id="IPR046366">
    <property type="entry name" value="MPAB"/>
</dbReference>
<evidence type="ECO:0000313" key="2">
    <source>
        <dbReference type="EMBL" id="OJJ37061.1"/>
    </source>
</evidence>
<dbReference type="OrthoDB" id="545169at2759"/>
<dbReference type="VEuPathDB" id="FungiDB:ASPWEDRAFT_181976"/>
<keyword evidence="1" id="KW-1133">Transmembrane helix</keyword>
<dbReference type="Proteomes" id="UP000184383">
    <property type="component" value="Unassembled WGS sequence"/>
</dbReference>
<dbReference type="PANTHER" id="PTHR36124">
    <property type="match status" value="1"/>
</dbReference>
<dbReference type="STRING" id="1073089.A0A1L9RQ54"/>
<name>A0A1L9RQ54_ASPWE</name>
<feature type="transmembrane region" description="Helical" evidence="1">
    <location>
        <begin position="6"/>
        <end position="26"/>
    </location>
</feature>
<dbReference type="AlphaFoldDB" id="A0A1L9RQ54"/>
<dbReference type="GO" id="GO:0016491">
    <property type="term" value="F:oxidoreductase activity"/>
    <property type="evidence" value="ECO:0007669"/>
    <property type="project" value="InterPro"/>
</dbReference>
<gene>
    <name evidence="2" type="ORF">ASPWEDRAFT_181976</name>
</gene>
<evidence type="ECO:0008006" key="4">
    <source>
        <dbReference type="Google" id="ProtNLM"/>
    </source>
</evidence>
<dbReference type="EMBL" id="KV878211">
    <property type="protein sequence ID" value="OJJ37061.1"/>
    <property type="molecule type" value="Genomic_DNA"/>
</dbReference>
<dbReference type="GeneID" id="63747746"/>
<dbReference type="PANTHER" id="PTHR36124:SF1">
    <property type="entry name" value="ER-BOUND OXYGENASE MPAB_MPAB'_RUBBER OXYGENASE CATALYTIC DOMAIN-CONTAINING PROTEIN"/>
    <property type="match status" value="1"/>
</dbReference>
<proteinExistence type="predicted"/>
<dbReference type="RefSeq" id="XP_040690737.1">
    <property type="nucleotide sequence ID" value="XM_040831898.1"/>
</dbReference>
<keyword evidence="1" id="KW-0472">Membrane</keyword>
<evidence type="ECO:0000313" key="3">
    <source>
        <dbReference type="Proteomes" id="UP000184383"/>
    </source>
</evidence>
<keyword evidence="1" id="KW-0812">Transmembrane</keyword>
<reference evidence="3" key="1">
    <citation type="journal article" date="2017" name="Genome Biol.">
        <title>Comparative genomics reveals high biological diversity and specific adaptations in the industrially and medically important fungal genus Aspergillus.</title>
        <authorList>
            <person name="de Vries R.P."/>
            <person name="Riley R."/>
            <person name="Wiebenga A."/>
            <person name="Aguilar-Osorio G."/>
            <person name="Amillis S."/>
            <person name="Uchima C.A."/>
            <person name="Anderluh G."/>
            <person name="Asadollahi M."/>
            <person name="Askin M."/>
            <person name="Barry K."/>
            <person name="Battaglia E."/>
            <person name="Bayram O."/>
            <person name="Benocci T."/>
            <person name="Braus-Stromeyer S.A."/>
            <person name="Caldana C."/>
            <person name="Canovas D."/>
            <person name="Cerqueira G.C."/>
            <person name="Chen F."/>
            <person name="Chen W."/>
            <person name="Choi C."/>
            <person name="Clum A."/>
            <person name="Dos Santos R.A."/>
            <person name="Damasio A.R."/>
            <person name="Diallinas G."/>
            <person name="Emri T."/>
            <person name="Fekete E."/>
            <person name="Flipphi M."/>
            <person name="Freyberg S."/>
            <person name="Gallo A."/>
            <person name="Gournas C."/>
            <person name="Habgood R."/>
            <person name="Hainaut M."/>
            <person name="Harispe M.L."/>
            <person name="Henrissat B."/>
            <person name="Hilden K.S."/>
            <person name="Hope R."/>
            <person name="Hossain A."/>
            <person name="Karabika E."/>
            <person name="Karaffa L."/>
            <person name="Karanyi Z."/>
            <person name="Krasevec N."/>
            <person name="Kuo A."/>
            <person name="Kusch H."/>
            <person name="LaButti K."/>
            <person name="Lagendijk E.L."/>
            <person name="Lapidus A."/>
            <person name="Levasseur A."/>
            <person name="Lindquist E."/>
            <person name="Lipzen A."/>
            <person name="Logrieco A.F."/>
            <person name="MacCabe A."/>
            <person name="Maekelae M.R."/>
            <person name="Malavazi I."/>
            <person name="Melin P."/>
            <person name="Meyer V."/>
            <person name="Mielnichuk N."/>
            <person name="Miskei M."/>
            <person name="Molnar A.P."/>
            <person name="Mule G."/>
            <person name="Ngan C.Y."/>
            <person name="Orejas M."/>
            <person name="Orosz E."/>
            <person name="Ouedraogo J.P."/>
            <person name="Overkamp K.M."/>
            <person name="Park H.-S."/>
            <person name="Perrone G."/>
            <person name="Piumi F."/>
            <person name="Punt P.J."/>
            <person name="Ram A.F."/>
            <person name="Ramon A."/>
            <person name="Rauscher S."/>
            <person name="Record E."/>
            <person name="Riano-Pachon D.M."/>
            <person name="Robert V."/>
            <person name="Roehrig J."/>
            <person name="Ruller R."/>
            <person name="Salamov A."/>
            <person name="Salih N.S."/>
            <person name="Samson R.A."/>
            <person name="Sandor E."/>
            <person name="Sanguinetti M."/>
            <person name="Schuetze T."/>
            <person name="Sepcic K."/>
            <person name="Shelest E."/>
            <person name="Sherlock G."/>
            <person name="Sophianopoulou V."/>
            <person name="Squina F.M."/>
            <person name="Sun H."/>
            <person name="Susca A."/>
            <person name="Todd R.B."/>
            <person name="Tsang A."/>
            <person name="Unkles S.E."/>
            <person name="van de Wiele N."/>
            <person name="van Rossen-Uffink D."/>
            <person name="Oliveira J.V."/>
            <person name="Vesth T.C."/>
            <person name="Visser J."/>
            <person name="Yu J.-H."/>
            <person name="Zhou M."/>
            <person name="Andersen M.R."/>
            <person name="Archer D.B."/>
            <person name="Baker S.E."/>
            <person name="Benoit I."/>
            <person name="Brakhage A.A."/>
            <person name="Braus G.H."/>
            <person name="Fischer R."/>
            <person name="Frisvad J.C."/>
            <person name="Goldman G.H."/>
            <person name="Houbraken J."/>
            <person name="Oakley B."/>
            <person name="Pocsi I."/>
            <person name="Scazzocchio C."/>
            <person name="Seiboth B."/>
            <person name="vanKuyk P.A."/>
            <person name="Wortman J."/>
            <person name="Dyer P.S."/>
            <person name="Grigoriev I.V."/>
        </authorList>
    </citation>
    <scope>NUCLEOTIDE SEQUENCE [LARGE SCALE GENOMIC DNA]</scope>
    <source>
        <strain evidence="3">DTO 134E9</strain>
    </source>
</reference>
<keyword evidence="3" id="KW-1185">Reference proteome</keyword>